<accession>A0A2S6CFP5</accession>
<evidence type="ECO:0000313" key="4">
    <source>
        <dbReference type="Proteomes" id="UP000237631"/>
    </source>
</evidence>
<dbReference type="InterPro" id="IPR021109">
    <property type="entry name" value="Peptidase_aspartic_dom_sf"/>
</dbReference>
<comment type="caution">
    <text evidence="3">The sequence shown here is derived from an EMBL/GenBank/DDBJ whole genome shotgun (WGS) entry which is preliminary data.</text>
</comment>
<evidence type="ECO:0000256" key="2">
    <source>
        <dbReference type="SAM" id="MobiDB-lite"/>
    </source>
</evidence>
<dbReference type="EMBL" id="PNEN01000454">
    <property type="protein sequence ID" value="PPJ58549.1"/>
    <property type="molecule type" value="Genomic_DNA"/>
</dbReference>
<feature type="compositionally biased region" description="Basic and acidic residues" evidence="2">
    <location>
        <begin position="370"/>
        <end position="379"/>
    </location>
</feature>
<gene>
    <name evidence="3" type="ORF">CBER1_07139</name>
</gene>
<keyword evidence="4" id="KW-1185">Reference proteome</keyword>
<organism evidence="3 4">
    <name type="scientific">Cercospora berteroae</name>
    <dbReference type="NCBI Taxonomy" id="357750"/>
    <lineage>
        <taxon>Eukaryota</taxon>
        <taxon>Fungi</taxon>
        <taxon>Dikarya</taxon>
        <taxon>Ascomycota</taxon>
        <taxon>Pezizomycotina</taxon>
        <taxon>Dothideomycetes</taxon>
        <taxon>Dothideomycetidae</taxon>
        <taxon>Mycosphaerellales</taxon>
        <taxon>Mycosphaerellaceae</taxon>
        <taxon>Cercospora</taxon>
    </lineage>
</organism>
<feature type="compositionally biased region" description="Low complexity" evidence="2">
    <location>
        <begin position="359"/>
        <end position="368"/>
    </location>
</feature>
<sequence>MSGVEAAHETVKDIKSRALGRQHPERQVTLVAALSAYQDAHDRLMNLINTDAQENLSSVELFRLDSLCKSSLALCSMLYADSDQLFRARGKRSVRNASIDSMIGMIWTMTDRMNLECAVLEESLEQHSFDDELRDSSVYRDRSKPPPSMSSTEELEDFFAQDPYSQSSASSGTKLSQDSVSTDAFSALFPDAISITSTFEAGAEGLADDPYADMVEKAVVVNMEDGHSKQFTALLDTGATINCIAETDALLLRTETNTRKLPQPKPIKLANDEYIEVTHVMKCIWQFPGGTKPYTHIFHIVPGLPRSLVICRQVIFQHGFLIENIELCSLGLPKELKAAPELYVLGMAAQTKAKKEEQSQQAKAAMKANEAQRRQELEDMKQAFARRAAAAASCSSNASASTQPSGSSSTQS</sequence>
<dbReference type="AlphaFoldDB" id="A0A2S6CFP5"/>
<dbReference type="GO" id="GO:0006508">
    <property type="term" value="P:proteolysis"/>
    <property type="evidence" value="ECO:0007669"/>
    <property type="project" value="InterPro"/>
</dbReference>
<name>A0A2S6CFP5_9PEZI</name>
<feature type="region of interest" description="Disordered" evidence="2">
    <location>
        <begin position="356"/>
        <end position="379"/>
    </location>
</feature>
<proteinExistence type="predicted"/>
<keyword evidence="1" id="KW-0378">Hydrolase</keyword>
<keyword evidence="1" id="KW-0064">Aspartyl protease</keyword>
<feature type="compositionally biased region" description="Basic and acidic residues" evidence="2">
    <location>
        <begin position="135"/>
        <end position="144"/>
    </location>
</feature>
<evidence type="ECO:0000313" key="3">
    <source>
        <dbReference type="EMBL" id="PPJ58549.1"/>
    </source>
</evidence>
<feature type="region of interest" description="Disordered" evidence="2">
    <location>
        <begin position="135"/>
        <end position="154"/>
    </location>
</feature>
<dbReference type="PROSITE" id="PS00141">
    <property type="entry name" value="ASP_PROTEASE"/>
    <property type="match status" value="1"/>
</dbReference>
<dbReference type="OrthoDB" id="10429566at2759"/>
<dbReference type="InterPro" id="IPR001969">
    <property type="entry name" value="Aspartic_peptidase_AS"/>
</dbReference>
<evidence type="ECO:0000256" key="1">
    <source>
        <dbReference type="ARBA" id="ARBA00022750"/>
    </source>
</evidence>
<reference evidence="4" key="1">
    <citation type="journal article" date="2017" name="bioRxiv">
        <title>Conservation of a gene cluster reveals novel cercosporin biosynthetic mechanisms and extends production to the genus Colletotrichum.</title>
        <authorList>
            <person name="de Jonge R."/>
            <person name="Ebert M.K."/>
            <person name="Huitt-Roehl C.R."/>
            <person name="Pal P."/>
            <person name="Suttle J.C."/>
            <person name="Spanner R.E."/>
            <person name="Neubauer J.D."/>
            <person name="Jurick W.M.II."/>
            <person name="Stott K.A."/>
            <person name="Secor G.A."/>
            <person name="Thomma B.P.H.J."/>
            <person name="Van de Peer Y."/>
            <person name="Townsend C.A."/>
            <person name="Bolton M.D."/>
        </authorList>
    </citation>
    <scope>NUCLEOTIDE SEQUENCE [LARGE SCALE GENOMIC DNA]</scope>
    <source>
        <strain evidence="4">CBS538.71</strain>
    </source>
</reference>
<protein>
    <submittedName>
        <fullName evidence="3">Uncharacterized protein</fullName>
    </submittedName>
</protein>
<dbReference type="SUPFAM" id="SSF50630">
    <property type="entry name" value="Acid proteases"/>
    <property type="match status" value="1"/>
</dbReference>
<dbReference type="CDD" id="cd00303">
    <property type="entry name" value="retropepsin_like"/>
    <property type="match status" value="1"/>
</dbReference>
<dbReference type="GO" id="GO:0004190">
    <property type="term" value="F:aspartic-type endopeptidase activity"/>
    <property type="evidence" value="ECO:0007669"/>
    <property type="project" value="UniProtKB-KW"/>
</dbReference>
<keyword evidence="1" id="KW-0645">Protease</keyword>
<dbReference type="Proteomes" id="UP000237631">
    <property type="component" value="Unassembled WGS sequence"/>
</dbReference>